<dbReference type="PRINTS" id="PR00033">
    <property type="entry name" value="HTHASNC"/>
</dbReference>
<keyword evidence="2" id="KW-0238">DNA-binding</keyword>
<dbReference type="GO" id="GO:0005829">
    <property type="term" value="C:cytosol"/>
    <property type="evidence" value="ECO:0007669"/>
    <property type="project" value="TreeGrafter"/>
</dbReference>
<dbReference type="InterPro" id="IPR000485">
    <property type="entry name" value="AsnC-type_HTH_dom"/>
</dbReference>
<dbReference type="InterPro" id="IPR036388">
    <property type="entry name" value="WH-like_DNA-bd_sf"/>
</dbReference>
<accession>A0A2N5Y3W5</accession>
<dbReference type="Gene3D" id="3.30.70.920">
    <property type="match status" value="1"/>
</dbReference>
<keyword evidence="6" id="KW-1185">Reference proteome</keyword>
<dbReference type="PANTHER" id="PTHR30154">
    <property type="entry name" value="LEUCINE-RESPONSIVE REGULATORY PROTEIN"/>
    <property type="match status" value="1"/>
</dbReference>
<dbReference type="GO" id="GO:0043565">
    <property type="term" value="F:sequence-specific DNA binding"/>
    <property type="evidence" value="ECO:0007669"/>
    <property type="project" value="InterPro"/>
</dbReference>
<feature type="domain" description="HTH asnC-type" evidence="4">
    <location>
        <begin position="1"/>
        <end position="62"/>
    </location>
</feature>
<dbReference type="Proteomes" id="UP000234845">
    <property type="component" value="Unassembled WGS sequence"/>
</dbReference>
<gene>
    <name evidence="5" type="ORF">CWI75_06435</name>
</gene>
<proteinExistence type="predicted"/>
<dbReference type="GO" id="GO:0043200">
    <property type="term" value="P:response to amino acid"/>
    <property type="evidence" value="ECO:0007669"/>
    <property type="project" value="TreeGrafter"/>
</dbReference>
<keyword evidence="1" id="KW-0805">Transcription regulation</keyword>
<dbReference type="PROSITE" id="PS50956">
    <property type="entry name" value="HTH_ASNC_2"/>
    <property type="match status" value="1"/>
</dbReference>
<evidence type="ECO:0000256" key="2">
    <source>
        <dbReference type="ARBA" id="ARBA00023125"/>
    </source>
</evidence>
<evidence type="ECO:0000313" key="6">
    <source>
        <dbReference type="Proteomes" id="UP000234845"/>
    </source>
</evidence>
<sequence length="164" mass="18401">MDRTDIRILQTLQQQGRVSNQRLAEIADISPAACWRRMKALEDSGVIEGYTAILNRARVNLNLCAFIHITLARHVRESTAEFEAAVMQRSEVMECFVTTGEADFILRVVTTNIESFDAFVEGFLFTLPQISQIKSNIALREIKLTTALPIAQDSPPALRPEPAR</sequence>
<dbReference type="SUPFAM" id="SSF54909">
    <property type="entry name" value="Dimeric alpha+beta barrel"/>
    <property type="match status" value="1"/>
</dbReference>
<organism evidence="5 6">
    <name type="scientific">Kineobactrum sediminis</name>
    <dbReference type="NCBI Taxonomy" id="1905677"/>
    <lineage>
        <taxon>Bacteria</taxon>
        <taxon>Pseudomonadati</taxon>
        <taxon>Pseudomonadota</taxon>
        <taxon>Gammaproteobacteria</taxon>
        <taxon>Cellvibrionales</taxon>
        <taxon>Halieaceae</taxon>
        <taxon>Kineobactrum</taxon>
    </lineage>
</organism>
<dbReference type="PANTHER" id="PTHR30154:SF34">
    <property type="entry name" value="TRANSCRIPTIONAL REGULATOR AZLB"/>
    <property type="match status" value="1"/>
</dbReference>
<dbReference type="InterPro" id="IPR011991">
    <property type="entry name" value="ArsR-like_HTH"/>
</dbReference>
<evidence type="ECO:0000313" key="5">
    <source>
        <dbReference type="EMBL" id="PLW83057.1"/>
    </source>
</evidence>
<reference evidence="6" key="1">
    <citation type="submission" date="2017-11" db="EMBL/GenBank/DDBJ databases">
        <title>The draft genome sequence of Chromatocurvus sp. F02.</title>
        <authorList>
            <person name="Du Z.-J."/>
            <person name="Chang Y.-Q."/>
        </authorList>
    </citation>
    <scope>NUCLEOTIDE SEQUENCE [LARGE SCALE GENOMIC DNA]</scope>
    <source>
        <strain evidence="6">F02</strain>
    </source>
</reference>
<dbReference type="InterPro" id="IPR019888">
    <property type="entry name" value="Tscrpt_reg_AsnC-like"/>
</dbReference>
<dbReference type="AlphaFoldDB" id="A0A2N5Y3W5"/>
<evidence type="ECO:0000256" key="1">
    <source>
        <dbReference type="ARBA" id="ARBA00023015"/>
    </source>
</evidence>
<protein>
    <submittedName>
        <fullName evidence="5">AsnC family transcriptional regulator</fullName>
    </submittedName>
</protein>
<dbReference type="GO" id="GO:0006355">
    <property type="term" value="P:regulation of DNA-templated transcription"/>
    <property type="evidence" value="ECO:0007669"/>
    <property type="project" value="UniProtKB-ARBA"/>
</dbReference>
<dbReference type="OrthoDB" id="166264at2"/>
<dbReference type="RefSeq" id="WP_101520657.1">
    <property type="nucleotide sequence ID" value="NZ_PKLZ01000003.1"/>
</dbReference>
<dbReference type="InterPro" id="IPR036390">
    <property type="entry name" value="WH_DNA-bd_sf"/>
</dbReference>
<dbReference type="InterPro" id="IPR011008">
    <property type="entry name" value="Dimeric_a/b-barrel"/>
</dbReference>
<dbReference type="Gene3D" id="1.10.10.10">
    <property type="entry name" value="Winged helix-like DNA-binding domain superfamily/Winged helix DNA-binding domain"/>
    <property type="match status" value="1"/>
</dbReference>
<evidence type="ECO:0000259" key="4">
    <source>
        <dbReference type="PROSITE" id="PS50956"/>
    </source>
</evidence>
<comment type="caution">
    <text evidence="5">The sequence shown here is derived from an EMBL/GenBank/DDBJ whole genome shotgun (WGS) entry which is preliminary data.</text>
</comment>
<name>A0A2N5Y3W5_9GAMM</name>
<dbReference type="InterPro" id="IPR019887">
    <property type="entry name" value="Tscrpt_reg_AsnC/Lrp_C"/>
</dbReference>
<dbReference type="Pfam" id="PF13412">
    <property type="entry name" value="HTH_24"/>
    <property type="match status" value="1"/>
</dbReference>
<dbReference type="CDD" id="cd00090">
    <property type="entry name" value="HTH_ARSR"/>
    <property type="match status" value="1"/>
</dbReference>
<evidence type="ECO:0000256" key="3">
    <source>
        <dbReference type="ARBA" id="ARBA00023163"/>
    </source>
</evidence>
<dbReference type="Pfam" id="PF01037">
    <property type="entry name" value="AsnC_trans_reg"/>
    <property type="match status" value="1"/>
</dbReference>
<dbReference type="EMBL" id="PKLZ01000003">
    <property type="protein sequence ID" value="PLW83057.1"/>
    <property type="molecule type" value="Genomic_DNA"/>
</dbReference>
<keyword evidence="3" id="KW-0804">Transcription</keyword>
<dbReference type="SMART" id="SM00344">
    <property type="entry name" value="HTH_ASNC"/>
    <property type="match status" value="1"/>
</dbReference>
<dbReference type="SUPFAM" id="SSF46785">
    <property type="entry name" value="Winged helix' DNA-binding domain"/>
    <property type="match status" value="1"/>
</dbReference>